<evidence type="ECO:0000313" key="1">
    <source>
        <dbReference type="EMBL" id="KKN69090.1"/>
    </source>
</evidence>
<dbReference type="Pfam" id="PF16930">
    <property type="entry name" value="Porin_5"/>
    <property type="match status" value="1"/>
</dbReference>
<proteinExistence type="predicted"/>
<dbReference type="AlphaFoldDB" id="A0A0F9SJF0"/>
<protein>
    <recommendedName>
        <fullName evidence="2">Porin domain-containing protein</fullName>
    </recommendedName>
</protein>
<dbReference type="InterPro" id="IPR032638">
    <property type="entry name" value="Porin_5"/>
</dbReference>
<comment type="caution">
    <text evidence="1">The sequence shown here is derived from an EMBL/GenBank/DDBJ whole genome shotgun (WGS) entry which is preliminary data.</text>
</comment>
<sequence>MLNKITYLTLALSSLAVIKPAHADITIQGLNALDAVKLFGDMRMRFERTDGDTIDSTSRARLRARFGIKYAATDDWSAQMRFRTTSSAHDSTHQTFGISNTTDNDDFGLDRAFMKYTGLANTSIYIGKAAAVYMHSSELLFRDDIALEGVQANWTNNTFSVNAGHIILEENVDNGEGKRDASWQQLQGVYAVEFKGLKFKAGIGSIFVSASDSAYASAESGLDDDQAGDVMTYNADLRMGPFRLAADYYTSDAQSDETAYTVHARYQINKEFGVRFYVLHTEAYALPMNGAFTQTNTPGSYTNIKGTRVQLDYKIADNLNADLRWYSVDNLNKDIATNNEGRDRIQVNLNMKF</sequence>
<name>A0A0F9SJF0_9ZZZZ</name>
<organism evidence="1">
    <name type="scientific">marine sediment metagenome</name>
    <dbReference type="NCBI Taxonomy" id="412755"/>
    <lineage>
        <taxon>unclassified sequences</taxon>
        <taxon>metagenomes</taxon>
        <taxon>ecological metagenomes</taxon>
    </lineage>
</organism>
<reference evidence="1" key="1">
    <citation type="journal article" date="2015" name="Nature">
        <title>Complex archaea that bridge the gap between prokaryotes and eukaryotes.</title>
        <authorList>
            <person name="Spang A."/>
            <person name="Saw J.H."/>
            <person name="Jorgensen S.L."/>
            <person name="Zaremba-Niedzwiedzka K."/>
            <person name="Martijn J."/>
            <person name="Lind A.E."/>
            <person name="van Eijk R."/>
            <person name="Schleper C."/>
            <person name="Guy L."/>
            <person name="Ettema T.J."/>
        </authorList>
    </citation>
    <scope>NUCLEOTIDE SEQUENCE</scope>
</reference>
<dbReference type="EMBL" id="LAZR01000433">
    <property type="protein sequence ID" value="KKN69090.1"/>
    <property type="molecule type" value="Genomic_DNA"/>
</dbReference>
<evidence type="ECO:0008006" key="2">
    <source>
        <dbReference type="Google" id="ProtNLM"/>
    </source>
</evidence>
<dbReference type="SUPFAM" id="SSF56935">
    <property type="entry name" value="Porins"/>
    <property type="match status" value="1"/>
</dbReference>
<accession>A0A0F9SJF0</accession>
<gene>
    <name evidence="1" type="ORF">LCGC14_0444680</name>
</gene>